<evidence type="ECO:0000313" key="3">
    <source>
        <dbReference type="Proteomes" id="UP000000561"/>
    </source>
</evidence>
<feature type="compositionally biased region" description="Low complexity" evidence="1">
    <location>
        <begin position="552"/>
        <end position="562"/>
    </location>
</feature>
<dbReference type="InParanoid" id="A0A0D1CAQ0"/>
<feature type="compositionally biased region" description="Low complexity" evidence="1">
    <location>
        <begin position="513"/>
        <end position="526"/>
    </location>
</feature>
<dbReference type="OrthoDB" id="2556851at2759"/>
<feature type="region of interest" description="Disordered" evidence="1">
    <location>
        <begin position="119"/>
        <end position="219"/>
    </location>
</feature>
<dbReference type="AlphaFoldDB" id="A0A0D1CAQ0"/>
<feature type="compositionally biased region" description="Basic residues" evidence="1">
    <location>
        <begin position="237"/>
        <end position="246"/>
    </location>
</feature>
<feature type="region of interest" description="Disordered" evidence="1">
    <location>
        <begin position="645"/>
        <end position="678"/>
    </location>
</feature>
<evidence type="ECO:0000256" key="1">
    <source>
        <dbReference type="SAM" id="MobiDB-lite"/>
    </source>
</evidence>
<dbReference type="Proteomes" id="UP000000561">
    <property type="component" value="Chromosome 3"/>
</dbReference>
<feature type="region of interest" description="Disordered" evidence="1">
    <location>
        <begin position="27"/>
        <end position="87"/>
    </location>
</feature>
<feature type="region of interest" description="Disordered" evidence="1">
    <location>
        <begin position="509"/>
        <end position="577"/>
    </location>
</feature>
<gene>
    <name evidence="2" type="ORF">UMAG_01566</name>
</gene>
<feature type="compositionally biased region" description="Acidic residues" evidence="1">
    <location>
        <begin position="401"/>
        <end position="410"/>
    </location>
</feature>
<keyword evidence="3" id="KW-1185">Reference proteome</keyword>
<feature type="compositionally biased region" description="Basic and acidic residues" evidence="1">
    <location>
        <begin position="645"/>
        <end position="663"/>
    </location>
</feature>
<feature type="compositionally biased region" description="Low complexity" evidence="1">
    <location>
        <begin position="77"/>
        <end position="87"/>
    </location>
</feature>
<feature type="compositionally biased region" description="Low complexity" evidence="1">
    <location>
        <begin position="272"/>
        <end position="283"/>
    </location>
</feature>
<proteinExistence type="predicted"/>
<feature type="compositionally biased region" description="Low complexity" evidence="1">
    <location>
        <begin position="34"/>
        <end position="57"/>
    </location>
</feature>
<dbReference type="VEuPathDB" id="FungiDB:UMAG_01566"/>
<feature type="compositionally biased region" description="Acidic residues" evidence="1">
    <location>
        <begin position="460"/>
        <end position="469"/>
    </location>
</feature>
<reference evidence="2 3" key="1">
    <citation type="journal article" date="2006" name="Nature">
        <title>Insights from the genome of the biotrophic fungal plant pathogen Ustilago maydis.</title>
        <authorList>
            <person name="Kamper J."/>
            <person name="Kahmann R."/>
            <person name="Bolker M."/>
            <person name="Ma L.J."/>
            <person name="Brefort T."/>
            <person name="Saville B.J."/>
            <person name="Banuett F."/>
            <person name="Kronstad J.W."/>
            <person name="Gold S.E."/>
            <person name="Muller O."/>
            <person name="Perlin M.H."/>
            <person name="Wosten H.A."/>
            <person name="de Vries R."/>
            <person name="Ruiz-Herrera J."/>
            <person name="Reynaga-Pena C.G."/>
            <person name="Snetselaar K."/>
            <person name="McCann M."/>
            <person name="Perez-Martin J."/>
            <person name="Feldbrugge M."/>
            <person name="Basse C.W."/>
            <person name="Steinberg G."/>
            <person name="Ibeas J.I."/>
            <person name="Holloman W."/>
            <person name="Guzman P."/>
            <person name="Farman M."/>
            <person name="Stajich J.E."/>
            <person name="Sentandreu R."/>
            <person name="Gonzalez-Prieto J.M."/>
            <person name="Kennell J.C."/>
            <person name="Molina L."/>
            <person name="Schirawski J."/>
            <person name="Mendoza-Mendoza A."/>
            <person name="Greilinger D."/>
            <person name="Munch K."/>
            <person name="Rossel N."/>
            <person name="Scherer M."/>
            <person name="Vranes M."/>
            <person name="Ladendorf O."/>
            <person name="Vincon V."/>
            <person name="Fuchs U."/>
            <person name="Sandrock B."/>
            <person name="Meng S."/>
            <person name="Ho E.C."/>
            <person name="Cahill M.J."/>
            <person name="Boyce K.J."/>
            <person name="Klose J."/>
            <person name="Klosterman S.J."/>
            <person name="Deelstra H.J."/>
            <person name="Ortiz-Castellanos L."/>
            <person name="Li W."/>
            <person name="Sanchez-Alonso P."/>
            <person name="Schreier P.H."/>
            <person name="Hauser-Hahn I."/>
            <person name="Vaupel M."/>
            <person name="Koopmann E."/>
            <person name="Friedrich G."/>
            <person name="Voss H."/>
            <person name="Schluter T."/>
            <person name="Margolis J."/>
            <person name="Platt D."/>
            <person name="Swimmer C."/>
            <person name="Gnirke A."/>
            <person name="Chen F."/>
            <person name="Vysotskaia V."/>
            <person name="Mannhaupt G."/>
            <person name="Guldener U."/>
            <person name="Munsterkotter M."/>
            <person name="Haase D."/>
            <person name="Oesterheld M."/>
            <person name="Mewes H.W."/>
            <person name="Mauceli E.W."/>
            <person name="DeCaprio D."/>
            <person name="Wade C.M."/>
            <person name="Butler J."/>
            <person name="Young S."/>
            <person name="Jaffe D.B."/>
            <person name="Calvo S."/>
            <person name="Nusbaum C."/>
            <person name="Galagan J."/>
            <person name="Birren B.W."/>
        </authorList>
    </citation>
    <scope>NUCLEOTIDE SEQUENCE [LARGE SCALE GENOMIC DNA]</scope>
    <source>
        <strain evidence="3">DSM 14603 / FGSC 9021 / UM521</strain>
    </source>
</reference>
<feature type="compositionally biased region" description="Basic and acidic residues" evidence="1">
    <location>
        <begin position="385"/>
        <end position="398"/>
    </location>
</feature>
<dbReference type="KEGG" id="uma:UMAG_01566"/>
<feature type="compositionally biased region" description="Polar residues" evidence="1">
    <location>
        <begin position="135"/>
        <end position="151"/>
    </location>
</feature>
<evidence type="ECO:0000313" key="2">
    <source>
        <dbReference type="EMBL" id="KIS70397.1"/>
    </source>
</evidence>
<dbReference type="RefSeq" id="XP_011387588.1">
    <property type="nucleotide sequence ID" value="XM_011389286.1"/>
</dbReference>
<protein>
    <submittedName>
        <fullName evidence="2">Uncharacterized protein</fullName>
    </submittedName>
</protein>
<feature type="compositionally biased region" description="Basic and acidic residues" evidence="1">
    <location>
        <begin position="327"/>
        <end position="341"/>
    </location>
</feature>
<sequence>MPFTGAGDHSLLPVSAPFLTHNALNTSSDSTSVATPGAPTWPPSAASSTPTLESSAAVPNLLTDTHLVSSPPTSHATSFSRTRSSPLRPSLAANVLDSPTGNRDVAKAAAMPPSVVTGLYVANSDPEDDEHDTQSDGAETSPKSSLSCSPDRSSKKEGVAAAELTDGSSLRDYIEMPSSLPSTMQPRSTPSSSKNPNPKKHRPGSDASDTGETSAPIDVDDDAAYAAALAAQEATLARRRPTRSARKQVSYSPSYDLDGRPLQSKRPKDPAVSSSTVSASKSRTASKETSTAHNAKTKRTSRAFSDNGEQGDADEHLRSQPSSSAKSDQHIRSEVAAKVDADLTDDDVGFKAPRRKKPKDSKHISVISDDENEEPASRSTRRRTTKADRCTSREKANDDVLIVDDEESDRDGDALILSAPTSVRRSSRKSAPTPKKQREKGKGKGKAKQQKTFNLQHQGEDEEELPDVSEEVDMGDVQNLEQPMSSISGQDVVSQEEVQDEAAEAATIAMPLASSTPSGTRSSASPIPTLAPNTTHSDSTPHTVAIKRICTGSSSSSGSGSSTASPTLHAPSASGAARSFFGKPLTMLLSTSAARRPGLTRKHNIPSLLSHRGAPKPPVRGLAVSKRRMQDDDYEYDAEYEALIAKDKTASDDEHTDADRQPNDDQVEEEDADVQEYD</sequence>
<organism evidence="2 3">
    <name type="scientific">Mycosarcoma maydis</name>
    <name type="common">Corn smut fungus</name>
    <name type="synonym">Ustilago maydis</name>
    <dbReference type="NCBI Taxonomy" id="5270"/>
    <lineage>
        <taxon>Eukaryota</taxon>
        <taxon>Fungi</taxon>
        <taxon>Dikarya</taxon>
        <taxon>Basidiomycota</taxon>
        <taxon>Ustilaginomycotina</taxon>
        <taxon>Ustilaginomycetes</taxon>
        <taxon>Ustilaginales</taxon>
        <taxon>Ustilaginaceae</taxon>
        <taxon>Mycosarcoma</taxon>
    </lineage>
</organism>
<feature type="compositionally biased region" description="Polar residues" evidence="1">
    <location>
        <begin position="531"/>
        <end position="542"/>
    </location>
</feature>
<dbReference type="EMBL" id="CM003142">
    <property type="protein sequence ID" value="KIS70397.1"/>
    <property type="molecule type" value="Genomic_DNA"/>
</dbReference>
<dbReference type="GeneID" id="23562535"/>
<feature type="compositionally biased region" description="Basic residues" evidence="1">
    <location>
        <begin position="435"/>
        <end position="449"/>
    </location>
</feature>
<accession>A0A0D1CAQ0</accession>
<feature type="compositionally biased region" description="Polar residues" evidence="1">
    <location>
        <begin position="179"/>
        <end position="189"/>
    </location>
</feature>
<feature type="region of interest" description="Disordered" evidence="1">
    <location>
        <begin position="592"/>
        <end position="632"/>
    </location>
</feature>
<feature type="region of interest" description="Disordered" evidence="1">
    <location>
        <begin position="234"/>
        <end position="469"/>
    </location>
</feature>
<feature type="compositionally biased region" description="Acidic residues" evidence="1">
    <location>
        <begin position="665"/>
        <end position="678"/>
    </location>
</feature>
<name>A0A0D1CAQ0_MYCMD</name>
<feature type="compositionally biased region" description="Polar residues" evidence="1">
    <location>
        <begin position="62"/>
        <end position="76"/>
    </location>
</feature>
<dbReference type="eggNOG" id="ENOG502R23P">
    <property type="taxonomic scope" value="Eukaryota"/>
</dbReference>